<protein>
    <submittedName>
        <fullName evidence="1">Uncharacterized protein</fullName>
    </submittedName>
</protein>
<evidence type="ECO:0000313" key="1">
    <source>
        <dbReference type="EMBL" id="SDG86538.1"/>
    </source>
</evidence>
<name>A0A1G7XQT0_9BACT</name>
<proteinExistence type="predicted"/>
<evidence type="ECO:0000313" key="2">
    <source>
        <dbReference type="Proteomes" id="UP000198779"/>
    </source>
</evidence>
<sequence>MPPYIENPYCYIVTKLQCDVTKKMQGPDTDVNAKDYYDGAMELLKK</sequence>
<organism evidence="1 2">
    <name type="scientific">Prevotella communis</name>
    <dbReference type="NCBI Taxonomy" id="2913614"/>
    <lineage>
        <taxon>Bacteria</taxon>
        <taxon>Pseudomonadati</taxon>
        <taxon>Bacteroidota</taxon>
        <taxon>Bacteroidia</taxon>
        <taxon>Bacteroidales</taxon>
        <taxon>Prevotellaceae</taxon>
        <taxon>Prevotella</taxon>
    </lineage>
</organism>
<dbReference type="Proteomes" id="UP000198779">
    <property type="component" value="Unassembled WGS sequence"/>
</dbReference>
<keyword evidence="2" id="KW-1185">Reference proteome</keyword>
<gene>
    <name evidence="1" type="ORF">SAMN04487901_11150</name>
</gene>
<dbReference type="EMBL" id="FNCQ01000011">
    <property type="protein sequence ID" value="SDG86538.1"/>
    <property type="molecule type" value="Genomic_DNA"/>
</dbReference>
<dbReference type="AlphaFoldDB" id="A0A1G7XQT0"/>
<dbReference type="STRING" id="645274.SAMN04487901_11150"/>
<accession>A0A1G7XQT0</accession>
<reference evidence="2" key="1">
    <citation type="submission" date="2016-10" db="EMBL/GenBank/DDBJ databases">
        <authorList>
            <person name="Varghese N."/>
            <person name="Submissions S."/>
        </authorList>
    </citation>
    <scope>NUCLEOTIDE SEQUENCE [LARGE SCALE GENOMIC DNA]</scope>
    <source>
        <strain evidence="2">BP1-148</strain>
    </source>
</reference>